<dbReference type="EMBL" id="GG666573">
    <property type="protein sequence ID" value="EEN53466.1"/>
    <property type="molecule type" value="Genomic_DNA"/>
</dbReference>
<name>C3Z1U9_BRAFL</name>
<evidence type="ECO:0000256" key="3">
    <source>
        <dbReference type="RuleBase" id="RU361235"/>
    </source>
</evidence>
<dbReference type="Pfam" id="PF00135">
    <property type="entry name" value="COesterase"/>
    <property type="match status" value="1"/>
</dbReference>
<dbReference type="InterPro" id="IPR050309">
    <property type="entry name" value="Type-B_Carboxylest/Lipase"/>
</dbReference>
<reference evidence="5" key="1">
    <citation type="journal article" date="2008" name="Nature">
        <title>The amphioxus genome and the evolution of the chordate karyotype.</title>
        <authorList>
            <consortium name="US DOE Joint Genome Institute (JGI-PGF)"/>
            <person name="Putnam N.H."/>
            <person name="Butts T."/>
            <person name="Ferrier D.E.K."/>
            <person name="Furlong R.F."/>
            <person name="Hellsten U."/>
            <person name="Kawashima T."/>
            <person name="Robinson-Rechavi M."/>
            <person name="Shoguchi E."/>
            <person name="Terry A."/>
            <person name="Yu J.-K."/>
            <person name="Benito-Gutierrez E.L."/>
            <person name="Dubchak I."/>
            <person name="Garcia-Fernandez J."/>
            <person name="Gibson-Brown J.J."/>
            <person name="Grigoriev I.V."/>
            <person name="Horton A.C."/>
            <person name="de Jong P.J."/>
            <person name="Jurka J."/>
            <person name="Kapitonov V.V."/>
            <person name="Kohara Y."/>
            <person name="Kuroki Y."/>
            <person name="Lindquist E."/>
            <person name="Lucas S."/>
            <person name="Osoegawa K."/>
            <person name="Pennacchio L.A."/>
            <person name="Salamov A.A."/>
            <person name="Satou Y."/>
            <person name="Sauka-Spengler T."/>
            <person name="Schmutz J."/>
            <person name="Shin-I T."/>
            <person name="Toyoda A."/>
            <person name="Bronner-Fraser M."/>
            <person name="Fujiyama A."/>
            <person name="Holland L.Z."/>
            <person name="Holland P.W.H."/>
            <person name="Satoh N."/>
            <person name="Rokhsar D.S."/>
        </authorList>
    </citation>
    <scope>NUCLEOTIDE SEQUENCE [LARGE SCALE GENOMIC DNA]</scope>
    <source>
        <strain evidence="5">S238N-H82</strain>
        <tissue evidence="5">Testes</tissue>
    </source>
</reference>
<dbReference type="GO" id="GO:0016787">
    <property type="term" value="F:hydrolase activity"/>
    <property type="evidence" value="ECO:0007669"/>
    <property type="project" value="UniProtKB-KW"/>
</dbReference>
<evidence type="ECO:0000313" key="5">
    <source>
        <dbReference type="EMBL" id="EEN53466.1"/>
    </source>
</evidence>
<dbReference type="InterPro" id="IPR029058">
    <property type="entry name" value="AB_hydrolase_fold"/>
</dbReference>
<protein>
    <recommendedName>
        <fullName evidence="3">Carboxylic ester hydrolase</fullName>
        <ecNumber evidence="3">3.1.1.-</ecNumber>
    </recommendedName>
</protein>
<evidence type="ECO:0000256" key="1">
    <source>
        <dbReference type="ARBA" id="ARBA00005964"/>
    </source>
</evidence>
<accession>C3Z1U9</accession>
<gene>
    <name evidence="5" type="ORF">BRAFLDRAFT_223128</name>
</gene>
<keyword evidence="2 3" id="KW-0378">Hydrolase</keyword>
<feature type="domain" description="Carboxylesterase type B" evidence="4">
    <location>
        <begin position="22"/>
        <end position="516"/>
    </location>
</feature>
<dbReference type="SUPFAM" id="SSF53474">
    <property type="entry name" value="alpha/beta-Hydrolases"/>
    <property type="match status" value="1"/>
</dbReference>
<organism>
    <name type="scientific">Branchiostoma floridae</name>
    <name type="common">Florida lancelet</name>
    <name type="synonym">Amphioxus</name>
    <dbReference type="NCBI Taxonomy" id="7739"/>
    <lineage>
        <taxon>Eukaryota</taxon>
        <taxon>Metazoa</taxon>
        <taxon>Chordata</taxon>
        <taxon>Cephalochordata</taxon>
        <taxon>Leptocardii</taxon>
        <taxon>Amphioxiformes</taxon>
        <taxon>Branchiostomatidae</taxon>
        <taxon>Branchiostoma</taxon>
    </lineage>
</organism>
<dbReference type="Gene3D" id="3.40.50.1820">
    <property type="entry name" value="alpha/beta hydrolase"/>
    <property type="match status" value="1"/>
</dbReference>
<evidence type="ECO:0000256" key="2">
    <source>
        <dbReference type="ARBA" id="ARBA00022801"/>
    </source>
</evidence>
<comment type="similarity">
    <text evidence="1 3">Belongs to the type-B carboxylesterase/lipase family.</text>
</comment>
<dbReference type="eggNOG" id="KOG1516">
    <property type="taxonomic scope" value="Eukaryota"/>
</dbReference>
<proteinExistence type="inferred from homology"/>
<dbReference type="InParanoid" id="C3Z1U9"/>
<dbReference type="InterPro" id="IPR002018">
    <property type="entry name" value="CarbesteraseB"/>
</dbReference>
<dbReference type="ESTHER" id="brafl-c3z1u9">
    <property type="family name" value="Carb_B_Chordata"/>
</dbReference>
<evidence type="ECO:0000259" key="4">
    <source>
        <dbReference type="Pfam" id="PF00135"/>
    </source>
</evidence>
<dbReference type="InterPro" id="IPR019826">
    <property type="entry name" value="Carboxylesterase_B_AS"/>
</dbReference>
<dbReference type="CDD" id="cd00312">
    <property type="entry name" value="Esterase_lipase"/>
    <property type="match status" value="1"/>
</dbReference>
<dbReference type="PANTHER" id="PTHR11559">
    <property type="entry name" value="CARBOXYLESTERASE"/>
    <property type="match status" value="1"/>
</dbReference>
<dbReference type="PROSITE" id="PS00122">
    <property type="entry name" value="CARBOXYLESTERASE_B_1"/>
    <property type="match status" value="1"/>
</dbReference>
<dbReference type="EC" id="3.1.1.-" evidence="3"/>
<dbReference type="AlphaFoldDB" id="C3Z1U9"/>
<dbReference type="FunFam" id="3.40.50.1820:FF:000128">
    <property type="entry name" value="Carboxylic ester hydrolase"/>
    <property type="match status" value="1"/>
</dbReference>
<sequence length="516" mass="56429">MSARYKENLTFFPAAADSGHDVPVVRTASGDVRGTVQHTNDLPDKPVYTFLGIPYAAPPVGDLRFRTPQPVAPWKGVRNATRLGPYCPQGPNMLYILPFQLQHHDFDEDCLTLNVETPTVANDTGLPVLLWIHGGSFAIGTGYFQPFAAMAAHQDVVVVTINYRLGALGFLSTGDENAPGNFGFLDQIQAMTWVKENIRNFGGDPDRVTLFGQSAGGTSVCYHVVSPLSQGLFQRAISQSGTCRTTGNPLSQPLEVAAVLAEAVGCDGRDTGSMVSCLRQKPADELVTAQQGMMKWGTGEWGVAFGPVVDGSFLRAHPDDLYDRGRAHPVDYLLGVNNHEYGLMLPSLVDPKFGQGMTEETFVHSLEALIGMLYPVREPSEIHALLLFIVAAARELYHDQDKPDDPMAIQRQFTHVFGDWMYVAPTVDTANRHAASGSKVYLYEYHYPPAFASTVRPGWVGADHCDDVFMVTGCPFLDVPVNTRMTEGEGLLPFSSEDRKVSGDMMAYWANFARTG</sequence>